<feature type="transmembrane region" description="Helical" evidence="2">
    <location>
        <begin position="31"/>
        <end position="50"/>
    </location>
</feature>
<dbReference type="EMBL" id="QUAK01000064">
    <property type="protein sequence ID" value="RFU86574.1"/>
    <property type="molecule type" value="Genomic_DNA"/>
</dbReference>
<organism evidence="3 4">
    <name type="scientific">Streptomyces triticagri</name>
    <dbReference type="NCBI Taxonomy" id="2293568"/>
    <lineage>
        <taxon>Bacteria</taxon>
        <taxon>Bacillati</taxon>
        <taxon>Actinomycetota</taxon>
        <taxon>Actinomycetes</taxon>
        <taxon>Kitasatosporales</taxon>
        <taxon>Streptomycetaceae</taxon>
        <taxon>Streptomyces</taxon>
    </lineage>
</organism>
<feature type="region of interest" description="Disordered" evidence="1">
    <location>
        <begin position="1"/>
        <end position="22"/>
    </location>
</feature>
<keyword evidence="2" id="KW-0812">Transmembrane</keyword>
<keyword evidence="4" id="KW-1185">Reference proteome</keyword>
<evidence type="ECO:0000313" key="4">
    <source>
        <dbReference type="Proteomes" id="UP000263094"/>
    </source>
</evidence>
<keyword evidence="2" id="KW-1133">Transmembrane helix</keyword>
<dbReference type="AlphaFoldDB" id="A0A372M6K7"/>
<keyword evidence="3" id="KW-0418">Kinase</keyword>
<dbReference type="OrthoDB" id="4305709at2"/>
<protein>
    <submittedName>
        <fullName evidence="3">Sugar kinase</fullName>
    </submittedName>
</protein>
<gene>
    <name evidence="3" type="ORF">DY218_11700</name>
</gene>
<proteinExistence type="predicted"/>
<keyword evidence="2" id="KW-0472">Membrane</keyword>
<evidence type="ECO:0000313" key="3">
    <source>
        <dbReference type="EMBL" id="RFU86574.1"/>
    </source>
</evidence>
<accession>A0A372M6K7</accession>
<dbReference type="Proteomes" id="UP000263094">
    <property type="component" value="Unassembled WGS sequence"/>
</dbReference>
<keyword evidence="3" id="KW-0808">Transferase</keyword>
<dbReference type="RefSeq" id="WP_128555888.1">
    <property type="nucleotide sequence ID" value="NZ_QUAK01000064.1"/>
</dbReference>
<comment type="caution">
    <text evidence="3">The sequence shown here is derived from an EMBL/GenBank/DDBJ whole genome shotgun (WGS) entry which is preliminary data.</text>
</comment>
<name>A0A372M6K7_9ACTN</name>
<feature type="compositionally biased region" description="Polar residues" evidence="1">
    <location>
        <begin position="1"/>
        <end position="11"/>
    </location>
</feature>
<dbReference type="GO" id="GO:0016301">
    <property type="term" value="F:kinase activity"/>
    <property type="evidence" value="ECO:0007669"/>
    <property type="project" value="UniProtKB-KW"/>
</dbReference>
<sequence length="194" mass="21864">MTPSVPHQTKPSDAPPAPPVEGRRHMIRRRWITAIVIVLLIGIPAGYLIISAGQSRDSGRDKEAKWSATGLTEGWPSRVQRRTYQVPIPAYSQRVAYYETNNWRTSRLYVQFSTTEKGLDTFLGRIGADADELKNDRITIRPRDQKVVGWVFKGEGPWSGLTHAQKDPLPTQDVTVNRTDPERPMVYVVSTAKP</sequence>
<reference evidence="3 4" key="1">
    <citation type="submission" date="2018-08" db="EMBL/GenBank/DDBJ databases">
        <title>Isolation, diversity and antifungal activity of Actinobacteria from wheat.</title>
        <authorList>
            <person name="Han C."/>
        </authorList>
    </citation>
    <scope>NUCLEOTIDE SEQUENCE [LARGE SCALE GENOMIC DNA]</scope>
    <source>
        <strain evidence="3 4">NEAU-YY421</strain>
    </source>
</reference>
<evidence type="ECO:0000256" key="1">
    <source>
        <dbReference type="SAM" id="MobiDB-lite"/>
    </source>
</evidence>
<evidence type="ECO:0000256" key="2">
    <source>
        <dbReference type="SAM" id="Phobius"/>
    </source>
</evidence>